<feature type="region of interest" description="Disordered" evidence="1">
    <location>
        <begin position="186"/>
        <end position="208"/>
    </location>
</feature>
<organism evidence="2">
    <name type="scientific">Tanacetum cinerariifolium</name>
    <name type="common">Dalmatian daisy</name>
    <name type="synonym">Chrysanthemum cinerariifolium</name>
    <dbReference type="NCBI Taxonomy" id="118510"/>
    <lineage>
        <taxon>Eukaryota</taxon>
        <taxon>Viridiplantae</taxon>
        <taxon>Streptophyta</taxon>
        <taxon>Embryophyta</taxon>
        <taxon>Tracheophyta</taxon>
        <taxon>Spermatophyta</taxon>
        <taxon>Magnoliopsida</taxon>
        <taxon>eudicotyledons</taxon>
        <taxon>Gunneridae</taxon>
        <taxon>Pentapetalae</taxon>
        <taxon>asterids</taxon>
        <taxon>campanulids</taxon>
        <taxon>Asterales</taxon>
        <taxon>Asteraceae</taxon>
        <taxon>Asteroideae</taxon>
        <taxon>Anthemideae</taxon>
        <taxon>Anthemidinae</taxon>
        <taxon>Tanacetum</taxon>
    </lineage>
</organism>
<proteinExistence type="predicted"/>
<feature type="compositionally biased region" description="Acidic residues" evidence="1">
    <location>
        <begin position="190"/>
        <end position="199"/>
    </location>
</feature>
<feature type="region of interest" description="Disordered" evidence="1">
    <location>
        <begin position="87"/>
        <end position="126"/>
    </location>
</feature>
<dbReference type="AlphaFoldDB" id="A0A6L2LIG7"/>
<feature type="compositionally biased region" description="Polar residues" evidence="1">
    <location>
        <begin position="102"/>
        <end position="119"/>
    </location>
</feature>
<protein>
    <submittedName>
        <fullName evidence="2">Uncharacterized protein</fullName>
    </submittedName>
</protein>
<evidence type="ECO:0000313" key="2">
    <source>
        <dbReference type="EMBL" id="GEU60034.1"/>
    </source>
</evidence>
<gene>
    <name evidence="2" type="ORF">Tci_032012</name>
</gene>
<evidence type="ECO:0000256" key="1">
    <source>
        <dbReference type="SAM" id="MobiDB-lite"/>
    </source>
</evidence>
<feature type="region of interest" description="Disordered" evidence="1">
    <location>
        <begin position="1"/>
        <end position="25"/>
    </location>
</feature>
<feature type="compositionally biased region" description="Basic and acidic residues" evidence="1">
    <location>
        <begin position="1"/>
        <end position="21"/>
    </location>
</feature>
<name>A0A6L2LIG7_TANCI</name>
<reference evidence="2" key="1">
    <citation type="journal article" date="2019" name="Sci. Rep.">
        <title>Draft genome of Tanacetum cinerariifolium, the natural source of mosquito coil.</title>
        <authorList>
            <person name="Yamashiro T."/>
            <person name="Shiraishi A."/>
            <person name="Satake H."/>
            <person name="Nakayama K."/>
        </authorList>
    </citation>
    <scope>NUCLEOTIDE SEQUENCE</scope>
</reference>
<accession>A0A6L2LIG7</accession>
<sequence>MQARISREDVERCYGGHDKHGGQGGDQGACKVFGCLIGNVMEVLEKKQRPRNLRRQDTELPQTSVPTKTVADEAVNKEMYDSLERATTTATNLDVEQDRGNISKTQSKATPNEPSSLGTSACGGPMRQDTIRDTIAQTRVIDLENTKTVQAQEISSLKRRVKRLEKKRRSRTHGLKRLYKISLSARVESSTEEESLGEEDASKQGRNIADIDADAEITLVDETAKDQGSTTAPITVADVTPDELTMAQALVEIKKSKPRDYELAARLQEEDQGELTSEEKSRLFMELMDKRKKADRNSKMYCTFSKLLKNSDRENLEVLWSIVNTRFKKVQPVDDMDSFLMHTLKTMFEHHLKISYGGVNKDYLKTTNHTLHQMFNNVKLQVDEECEMANELLRLVKKQLKEGYRAN</sequence>
<comment type="caution">
    <text evidence="2">The sequence shown here is derived from an EMBL/GenBank/DDBJ whole genome shotgun (WGS) entry which is preliminary data.</text>
</comment>
<dbReference type="EMBL" id="BKCJ010004270">
    <property type="protein sequence ID" value="GEU60034.1"/>
    <property type="molecule type" value="Genomic_DNA"/>
</dbReference>